<reference evidence="1" key="1">
    <citation type="submission" date="2007-06" db="EMBL/GenBank/DDBJ databases">
        <title>Complete sequence of Methanococcus aeolicus Nankai-3.</title>
        <authorList>
            <consortium name="US DOE Joint Genome Institute"/>
            <person name="Copeland A."/>
            <person name="Lucas S."/>
            <person name="Lapidus A."/>
            <person name="Barry K."/>
            <person name="Glavina del Rio T."/>
            <person name="Dalin E."/>
            <person name="Tice H."/>
            <person name="Pitluck S."/>
            <person name="Chain P."/>
            <person name="Malfatti S."/>
            <person name="Shin M."/>
            <person name="Vergez L."/>
            <person name="Schmutz J."/>
            <person name="Larimer F."/>
            <person name="Land M."/>
            <person name="Hauser L."/>
            <person name="Kyrpides N."/>
            <person name="Lykidis A."/>
            <person name="Sieprawska-Lupa M."/>
            <person name="Whitman W.B."/>
            <person name="Richardson P."/>
        </authorList>
    </citation>
    <scope>NUCLEOTIDE SEQUENCE [LARGE SCALE GENOMIC DNA]</scope>
    <source>
        <strain evidence="1">Nankai-3</strain>
    </source>
</reference>
<dbReference type="STRING" id="419665.Maeo_1067"/>
<dbReference type="eggNOG" id="arCOG06147">
    <property type="taxonomic scope" value="Archaea"/>
</dbReference>
<protein>
    <submittedName>
        <fullName evidence="1">Uncharacterized protein</fullName>
    </submittedName>
</protein>
<dbReference type="GeneID" id="5326276"/>
<name>A6UVX3_META3</name>
<accession>A6UVX3</accession>
<gene>
    <name evidence="1" type="ordered locus">Maeo_1067</name>
</gene>
<sequence length="612" mass="66582">MKKYIALISLLCIVGAISMVSAYGTNGPLKVTYEEKYNITGTATSTGVNPTVNNITAYVIINNTATDVNDTLNDVWITVNMTNNITGLEYYNKSGTVLGNNIADSPDAKTGLSGGDKYIHISTLGPNSWIIYTFSYNVSNVPNAGAPIIVDETYSTTKVPANTVVNWTVYMTVKRNDSVTNSNVSVEVVKYLSNDPNNYGNSTWTQLDISNNASSTGSTVVWNGPYVSNNNDALNWTDVLLSDNSIQQLNFTVNADSSYTGRNALEIPYGFAVIYFNYNNTHYNATSVIPGIFASGYGQISANKQGPEQDASGNYVLWYENATFKNKAKSYSFNLTNVNIWAVDGSNPTTLDPFDSSLLISGSNYTYGSPLPTTLAPGAHWNTSKFNFTFSSVPVVWANCTFKVVDNNITLLNRSVNEYSTKYGSAYIITEKIQIVGSYLIKVTKHIIPNADGTYDMYIVVENIGSETSPFVYAYDLIPQNFSIVGSISVNRTDMLNNTGNHSVSDPRYNMSIYWALNPLNGGADGDGSYNDTSEITNSKTVVIHYTINGTGVFNPSDAFIVGIDPTHSLLPTTSPKITLVSGAIADNYEPLLMLLSGLVGVGCIIRRRKNN</sequence>
<organism evidence="1 2">
    <name type="scientific">Methanococcus aeolicus (strain ATCC BAA-1280 / DSM 17508 / OCM 812 / Nankai-3)</name>
    <dbReference type="NCBI Taxonomy" id="419665"/>
    <lineage>
        <taxon>Archaea</taxon>
        <taxon>Methanobacteriati</taxon>
        <taxon>Methanobacteriota</taxon>
        <taxon>Methanomada group</taxon>
        <taxon>Methanococci</taxon>
        <taxon>Methanococcales</taxon>
        <taxon>Methanococcaceae</taxon>
        <taxon>Methanococcus</taxon>
    </lineage>
</organism>
<dbReference type="RefSeq" id="WP_011973777.1">
    <property type="nucleotide sequence ID" value="NC_009635.1"/>
</dbReference>
<dbReference type="KEGG" id="mae:Maeo_1067"/>
<dbReference type="HOGENOM" id="CLU_445940_0_0_2"/>
<dbReference type="OrthoDB" id="147991at2157"/>
<dbReference type="EMBL" id="CP000743">
    <property type="protein sequence ID" value="ABR56645.1"/>
    <property type="molecule type" value="Genomic_DNA"/>
</dbReference>
<keyword evidence="2" id="KW-1185">Reference proteome</keyword>
<evidence type="ECO:0000313" key="1">
    <source>
        <dbReference type="EMBL" id="ABR56645.1"/>
    </source>
</evidence>
<dbReference type="AlphaFoldDB" id="A6UVX3"/>
<proteinExistence type="predicted"/>
<evidence type="ECO:0000313" key="2">
    <source>
        <dbReference type="Proteomes" id="UP000001106"/>
    </source>
</evidence>
<dbReference type="Proteomes" id="UP000001106">
    <property type="component" value="Chromosome"/>
</dbReference>